<evidence type="ECO:0000313" key="2">
    <source>
        <dbReference type="Proteomes" id="UP000838756"/>
    </source>
</evidence>
<dbReference type="AlphaFoldDB" id="A0A8S4SDG9"/>
<evidence type="ECO:0000313" key="1">
    <source>
        <dbReference type="EMBL" id="CAH2261502.1"/>
    </source>
</evidence>
<dbReference type="EMBL" id="CAKXAJ010026196">
    <property type="protein sequence ID" value="CAH2261502.1"/>
    <property type="molecule type" value="Genomic_DNA"/>
</dbReference>
<sequence length="105" mass="12485">MWCRRRMLRIPWTAHRNQPFKSTVNRHRLALYLRLHHHLPSGVIAAKRSINITKDQPIDIETAQNIRRLSTCLQRILEYFGHIARREVEGKRPRGRSSIVRKVVT</sequence>
<protein>
    <submittedName>
        <fullName evidence="1">Jg20140 protein</fullName>
    </submittedName>
</protein>
<organism evidence="1 2">
    <name type="scientific">Pararge aegeria aegeria</name>
    <dbReference type="NCBI Taxonomy" id="348720"/>
    <lineage>
        <taxon>Eukaryota</taxon>
        <taxon>Metazoa</taxon>
        <taxon>Ecdysozoa</taxon>
        <taxon>Arthropoda</taxon>
        <taxon>Hexapoda</taxon>
        <taxon>Insecta</taxon>
        <taxon>Pterygota</taxon>
        <taxon>Neoptera</taxon>
        <taxon>Endopterygota</taxon>
        <taxon>Lepidoptera</taxon>
        <taxon>Glossata</taxon>
        <taxon>Ditrysia</taxon>
        <taxon>Papilionoidea</taxon>
        <taxon>Nymphalidae</taxon>
        <taxon>Satyrinae</taxon>
        <taxon>Satyrini</taxon>
        <taxon>Parargina</taxon>
        <taxon>Pararge</taxon>
    </lineage>
</organism>
<proteinExistence type="predicted"/>
<keyword evidence="2" id="KW-1185">Reference proteome</keyword>
<reference evidence="1" key="1">
    <citation type="submission" date="2022-03" db="EMBL/GenBank/DDBJ databases">
        <authorList>
            <person name="Lindestad O."/>
        </authorList>
    </citation>
    <scope>NUCLEOTIDE SEQUENCE</scope>
</reference>
<dbReference type="OrthoDB" id="7490433at2759"/>
<dbReference type="Proteomes" id="UP000838756">
    <property type="component" value="Unassembled WGS sequence"/>
</dbReference>
<comment type="caution">
    <text evidence="1">The sequence shown here is derived from an EMBL/GenBank/DDBJ whole genome shotgun (WGS) entry which is preliminary data.</text>
</comment>
<accession>A0A8S4SDG9</accession>
<gene>
    <name evidence="1" type="primary">jg20140</name>
    <name evidence="1" type="ORF">PAEG_LOCUS23936</name>
</gene>
<name>A0A8S4SDG9_9NEOP</name>